<dbReference type="SUPFAM" id="SSF51735">
    <property type="entry name" value="NAD(P)-binding Rossmann-fold domains"/>
    <property type="match status" value="1"/>
</dbReference>
<dbReference type="InterPro" id="IPR036291">
    <property type="entry name" value="NAD(P)-bd_dom_sf"/>
</dbReference>
<comment type="caution">
    <text evidence="2">The sequence shown here is derived from an EMBL/GenBank/DDBJ whole genome shotgun (WGS) entry which is preliminary data.</text>
</comment>
<keyword evidence="3" id="KW-1185">Reference proteome</keyword>
<dbReference type="GO" id="GO:0005737">
    <property type="term" value="C:cytoplasm"/>
    <property type="evidence" value="ECO:0007669"/>
    <property type="project" value="TreeGrafter"/>
</dbReference>
<dbReference type="InterPro" id="IPR016040">
    <property type="entry name" value="NAD(P)-bd_dom"/>
</dbReference>
<dbReference type="InterPro" id="IPR051783">
    <property type="entry name" value="NAD(P)-dependent_oxidoreduct"/>
</dbReference>
<dbReference type="AlphaFoldDB" id="A0A9P7H1L4"/>
<dbReference type="PANTHER" id="PTHR48079:SF6">
    <property type="entry name" value="NAD(P)-BINDING DOMAIN-CONTAINING PROTEIN-RELATED"/>
    <property type="match status" value="1"/>
</dbReference>
<organism evidence="2 3">
    <name type="scientific">Fusarium avenaceum</name>
    <dbReference type="NCBI Taxonomy" id="40199"/>
    <lineage>
        <taxon>Eukaryota</taxon>
        <taxon>Fungi</taxon>
        <taxon>Dikarya</taxon>
        <taxon>Ascomycota</taxon>
        <taxon>Pezizomycotina</taxon>
        <taxon>Sordariomycetes</taxon>
        <taxon>Hypocreomycetidae</taxon>
        <taxon>Hypocreales</taxon>
        <taxon>Nectriaceae</taxon>
        <taxon>Fusarium</taxon>
        <taxon>Fusarium tricinctum species complex</taxon>
    </lineage>
</organism>
<dbReference type="Pfam" id="PF13460">
    <property type="entry name" value="NAD_binding_10"/>
    <property type="match status" value="1"/>
</dbReference>
<gene>
    <name evidence="2" type="ORF">KAF25_005934</name>
</gene>
<evidence type="ECO:0000313" key="2">
    <source>
        <dbReference type="EMBL" id="KAG5657370.1"/>
    </source>
</evidence>
<dbReference type="GO" id="GO:0004029">
    <property type="term" value="F:aldehyde dehydrogenase (NAD+) activity"/>
    <property type="evidence" value="ECO:0007669"/>
    <property type="project" value="TreeGrafter"/>
</dbReference>
<name>A0A9P7H1L4_9HYPO</name>
<dbReference type="Proteomes" id="UP000782241">
    <property type="component" value="Unassembled WGS sequence"/>
</dbReference>
<accession>A0A9P7H1L4</accession>
<reference evidence="2" key="1">
    <citation type="submission" date="2021-04" db="EMBL/GenBank/DDBJ databases">
        <title>Draft genome of Fusarium avenaceum strain F156N33, isolated from an atmospheric sample in Virginia.</title>
        <authorList>
            <person name="Yang S."/>
            <person name="Vinatzer B.A."/>
            <person name="Coleman J."/>
        </authorList>
    </citation>
    <scope>NUCLEOTIDE SEQUENCE</scope>
    <source>
        <strain evidence="2">F156N33</strain>
    </source>
</reference>
<evidence type="ECO:0000313" key="3">
    <source>
        <dbReference type="Proteomes" id="UP000782241"/>
    </source>
</evidence>
<dbReference type="PANTHER" id="PTHR48079">
    <property type="entry name" value="PROTEIN YEEZ"/>
    <property type="match status" value="1"/>
</dbReference>
<proteinExistence type="predicted"/>
<evidence type="ECO:0000259" key="1">
    <source>
        <dbReference type="Pfam" id="PF13460"/>
    </source>
</evidence>
<dbReference type="Gene3D" id="3.40.50.720">
    <property type="entry name" value="NAD(P)-binding Rossmann-like Domain"/>
    <property type="match status" value="1"/>
</dbReference>
<feature type="domain" description="NAD(P)-binding" evidence="1">
    <location>
        <begin position="291"/>
        <end position="376"/>
    </location>
</feature>
<sequence length="630" mass="70093">MKVHARQAPEPVFSVAEELDFQNFHSVFRAGLVDPALLNAVMLSLAFAASGGVINNECLVYQGQAIHYVRKRMSSLDKAISESTIGAILLIVGVEARLGTISQVQLHMGAVQLLIAACQKAGICLTEGIKRAIFWQDLNCSMLVGSKRIVDHTTFAELAWRRDSVEPNTLQLPPGFQKRCHIFDHGFIEAIKDIQALQHIRDFYQPSGRPVSMPRISAQLLYQLQQSRDDRIWDEHRDLLLWLICIGGAFSPVGSVRSNYKDLLRSTAWKRSGSCSWTETREILKQFICTGTTGFIGGDALYALNKAQPNWNYTILVRSEDKGKAVQKQYPDVKLAIGSLDDYEVIKKAASEVDIVIHTAESSDHQESARAIAAGLRSTHSSSNPGYYIHISGTGILCWYDQDNKRYGEAPLPEQSYNDLEGVDKVTSLPDTAFHRDVDKIVLEEAAKDPEAVKVAIVCPPTIYGTGRGPTNQRSRQIPGLTETTLEKGFGPIIGAGETEWDNVHVHDLSKLLVQLSERAASSEKQDEQEIWGPKGYFFAENGKHKWSEISTLIAKEARKQGLIDSDETKVLDVDEAQKKLGFQALSWGLNSRGEAKRARKYLGWKPESPSLEEWLPESVHTEAKLLKKA</sequence>
<protein>
    <recommendedName>
        <fullName evidence="1">NAD(P)-binding domain-containing protein</fullName>
    </recommendedName>
</protein>
<dbReference type="EMBL" id="JAGPUO010000017">
    <property type="protein sequence ID" value="KAG5657370.1"/>
    <property type="molecule type" value="Genomic_DNA"/>
</dbReference>